<dbReference type="AlphaFoldDB" id="A0A495ECY6"/>
<evidence type="ECO:0000313" key="1">
    <source>
        <dbReference type="EMBL" id="RKR14735.1"/>
    </source>
</evidence>
<gene>
    <name evidence="1" type="ORF">CLV91_0814</name>
</gene>
<dbReference type="PROSITE" id="PS51257">
    <property type="entry name" value="PROKAR_LIPOPROTEIN"/>
    <property type="match status" value="1"/>
</dbReference>
<dbReference type="Gene3D" id="2.50.20.10">
    <property type="entry name" value="Lipoprotein localisation LolA/LolB/LppX"/>
    <property type="match status" value="1"/>
</dbReference>
<protein>
    <submittedName>
        <fullName evidence="1">Uncharacterized protein DUF4292</fullName>
    </submittedName>
</protein>
<dbReference type="Proteomes" id="UP000269412">
    <property type="component" value="Unassembled WGS sequence"/>
</dbReference>
<dbReference type="EMBL" id="RBIQ01000007">
    <property type="protein sequence ID" value="RKR14735.1"/>
    <property type="molecule type" value="Genomic_DNA"/>
</dbReference>
<evidence type="ECO:0000313" key="2">
    <source>
        <dbReference type="Proteomes" id="UP000269412"/>
    </source>
</evidence>
<name>A0A495ECY6_9FLAO</name>
<reference evidence="1 2" key="1">
    <citation type="submission" date="2018-10" db="EMBL/GenBank/DDBJ databases">
        <title>Genomic Encyclopedia of Archaeal and Bacterial Type Strains, Phase II (KMG-II): from individual species to whole genera.</title>
        <authorList>
            <person name="Goeker M."/>
        </authorList>
    </citation>
    <scope>NUCLEOTIDE SEQUENCE [LARGE SCALE GENOMIC DNA]</scope>
    <source>
        <strain evidence="1 2">DSM 25230</strain>
    </source>
</reference>
<sequence>MHSTKQFIKYTILSIGFLFVFSCKTNKVVTDGSINENLSAKAIIKTHYQNHIDFKTLSGKMKINYSDGESSQGVSVSLRMEKDKAIWMSAPLGMVKVYITPSRVSFYNKLQNEYFDGNFSYLSNLLGTELNFEKVQDLLVGQAIFDLRKEKYNASIADKNYQLKPRKAGNLFKTLFTIEPTNFKISTQQLSQPLKKRVLEIDYKNYQKIQNRVIPNSVIITAIDEEVTNTIDLEYRNMEFNRSLNFPYKIPKGFDEIVLKNNGK</sequence>
<dbReference type="InterPro" id="IPR025634">
    <property type="entry name" value="DUF4292"/>
</dbReference>
<proteinExistence type="predicted"/>
<comment type="caution">
    <text evidence="1">The sequence shown here is derived from an EMBL/GenBank/DDBJ whole genome shotgun (WGS) entry which is preliminary data.</text>
</comment>
<dbReference type="Pfam" id="PF14125">
    <property type="entry name" value="DUF4292"/>
    <property type="match status" value="1"/>
</dbReference>
<dbReference type="OrthoDB" id="849114at2"/>
<keyword evidence="2" id="KW-1185">Reference proteome</keyword>
<accession>A0A495ECY6</accession>
<organism evidence="1 2">
    <name type="scientific">Maribacter vaceletii</name>
    <dbReference type="NCBI Taxonomy" id="1206816"/>
    <lineage>
        <taxon>Bacteria</taxon>
        <taxon>Pseudomonadati</taxon>
        <taxon>Bacteroidota</taxon>
        <taxon>Flavobacteriia</taxon>
        <taxon>Flavobacteriales</taxon>
        <taxon>Flavobacteriaceae</taxon>
        <taxon>Maribacter</taxon>
    </lineage>
</organism>